<dbReference type="Proteomes" id="UP000479043">
    <property type="component" value="Unassembled WGS sequence"/>
</dbReference>
<dbReference type="InterPro" id="IPR018640">
    <property type="entry name" value="DUF2063"/>
</dbReference>
<evidence type="ECO:0000313" key="2">
    <source>
        <dbReference type="EMBL" id="MYM56489.1"/>
    </source>
</evidence>
<accession>A0A6L8LTK0</accession>
<feature type="domain" description="Putative DNA-binding" evidence="1">
    <location>
        <begin position="2"/>
        <end position="93"/>
    </location>
</feature>
<evidence type="ECO:0000313" key="3">
    <source>
        <dbReference type="Proteomes" id="UP000479043"/>
    </source>
</evidence>
<sequence length="247" mass="26402">MTQTDFTTAIFDPARPVPAGLTDAAGRPAGKRFSVYRNNVAVSLKEALETGFPATARLLGEANFETLAQRYLRARPPQSPLMMLFGEGFADYIAAIPALKSLGYLPDVARLEYAMRQSYHAGDAAPLDPAKLAALPPEALNRARLSFAPAVRLVLSDWPIHAIRQKALEPDAPNPPGTAQPVLITRPNYDPVPHPLAPEQAVLIAALMDGATLSRALTQAPRADLGAVLSLLLAQSALTDIDVETPK</sequence>
<dbReference type="EMBL" id="WWEN01000006">
    <property type="protein sequence ID" value="MYM56489.1"/>
    <property type="molecule type" value="Genomic_DNA"/>
</dbReference>
<name>A0A6L8LTK0_9RHOB</name>
<evidence type="ECO:0000259" key="1">
    <source>
        <dbReference type="Pfam" id="PF09836"/>
    </source>
</evidence>
<proteinExistence type="predicted"/>
<dbReference type="AlphaFoldDB" id="A0A6L8LTK0"/>
<comment type="caution">
    <text evidence="2">The sequence shown here is derived from an EMBL/GenBank/DDBJ whole genome shotgun (WGS) entry which is preliminary data.</text>
</comment>
<dbReference type="Gene3D" id="1.10.150.690">
    <property type="entry name" value="DUF2063"/>
    <property type="match status" value="1"/>
</dbReference>
<dbReference type="Pfam" id="PF09836">
    <property type="entry name" value="DUF2063"/>
    <property type="match status" value="1"/>
</dbReference>
<dbReference type="InterPro" id="IPR044922">
    <property type="entry name" value="DUF2063_N_sf"/>
</dbReference>
<gene>
    <name evidence="2" type="ORF">GR167_14320</name>
</gene>
<dbReference type="RefSeq" id="WP_160974396.1">
    <property type="nucleotide sequence ID" value="NZ_WWEN01000006.1"/>
</dbReference>
<protein>
    <submittedName>
        <fullName evidence="2">DUF2063 domain-containing protein</fullName>
    </submittedName>
</protein>
<reference evidence="2 3" key="1">
    <citation type="submission" date="2020-01" db="EMBL/GenBank/DDBJ databases">
        <authorList>
            <person name="Chen S."/>
        </authorList>
    </citation>
    <scope>NUCLEOTIDE SEQUENCE [LARGE SCALE GENOMIC DNA]</scope>
    <source>
        <strain evidence="2 3">GS-10</strain>
    </source>
</reference>
<organism evidence="2 3">
    <name type="scientific">Thalassovita mangrovi</name>
    <dbReference type="NCBI Taxonomy" id="2692236"/>
    <lineage>
        <taxon>Bacteria</taxon>
        <taxon>Pseudomonadati</taxon>
        <taxon>Pseudomonadota</taxon>
        <taxon>Alphaproteobacteria</taxon>
        <taxon>Rhodobacterales</taxon>
        <taxon>Roseobacteraceae</taxon>
        <taxon>Thalassovita</taxon>
    </lineage>
</organism>
<keyword evidence="3" id="KW-1185">Reference proteome</keyword>